<reference evidence="2 3" key="1">
    <citation type="submission" date="2016-10" db="EMBL/GenBank/DDBJ databases">
        <authorList>
            <person name="de Groot N.N."/>
        </authorList>
    </citation>
    <scope>NUCLEOTIDE SEQUENCE [LARGE SCALE GENOMIC DNA]</scope>
    <source>
        <strain evidence="2 3">GAS232</strain>
    </source>
</reference>
<protein>
    <submittedName>
        <fullName evidence="2">PTS system, nitrogen regulatory IIA component</fullName>
    </submittedName>
</protein>
<dbReference type="Gene3D" id="1.10.10.10">
    <property type="entry name" value="Winged helix-like DNA-binding domain superfamily/Winged helix DNA-binding domain"/>
    <property type="match status" value="1"/>
</dbReference>
<accession>A0A1G7G661</accession>
<dbReference type="AlphaFoldDB" id="A0A1G7G661"/>
<evidence type="ECO:0000313" key="2">
    <source>
        <dbReference type="EMBL" id="SDE83634.1"/>
    </source>
</evidence>
<gene>
    <name evidence="2" type="ORF">SAMN05444167_0571</name>
</gene>
<feature type="domain" description="Helix-turn-helix" evidence="1">
    <location>
        <begin position="26"/>
        <end position="75"/>
    </location>
</feature>
<dbReference type="OrthoDB" id="2909824at2"/>
<keyword evidence="3" id="KW-1185">Reference proteome</keyword>
<evidence type="ECO:0000259" key="1">
    <source>
        <dbReference type="Pfam" id="PF12728"/>
    </source>
</evidence>
<name>A0A1G7G661_9BACT</name>
<dbReference type="InterPro" id="IPR009061">
    <property type="entry name" value="DNA-bd_dom_put_sf"/>
</dbReference>
<dbReference type="RefSeq" id="WP_083343815.1">
    <property type="nucleotide sequence ID" value="NZ_LT629690.1"/>
</dbReference>
<dbReference type="NCBIfam" id="TIGR01764">
    <property type="entry name" value="excise"/>
    <property type="match status" value="1"/>
</dbReference>
<proteinExistence type="predicted"/>
<dbReference type="GO" id="GO:0003677">
    <property type="term" value="F:DNA binding"/>
    <property type="evidence" value="ECO:0007669"/>
    <property type="project" value="InterPro"/>
</dbReference>
<dbReference type="SUPFAM" id="SSF46955">
    <property type="entry name" value="Putative DNA-binding domain"/>
    <property type="match status" value="1"/>
</dbReference>
<dbReference type="InterPro" id="IPR036388">
    <property type="entry name" value="WH-like_DNA-bd_sf"/>
</dbReference>
<dbReference type="Pfam" id="PF12728">
    <property type="entry name" value="HTH_17"/>
    <property type="match status" value="1"/>
</dbReference>
<dbReference type="InterPro" id="IPR010093">
    <property type="entry name" value="SinI_DNA-bd"/>
</dbReference>
<sequence length="77" mass="8308">MIGGKKSLKIDPQLGVIASIAIHPHMLSAEELASALSMSPKTIYSQAKNGTLPAIRIGQCVRFDPKHVAEWLSKRVA</sequence>
<dbReference type="EMBL" id="LT629690">
    <property type="protein sequence ID" value="SDE83634.1"/>
    <property type="molecule type" value="Genomic_DNA"/>
</dbReference>
<dbReference type="InterPro" id="IPR041657">
    <property type="entry name" value="HTH_17"/>
</dbReference>
<organism evidence="2 3">
    <name type="scientific">Terriglobus roseus</name>
    <dbReference type="NCBI Taxonomy" id="392734"/>
    <lineage>
        <taxon>Bacteria</taxon>
        <taxon>Pseudomonadati</taxon>
        <taxon>Acidobacteriota</taxon>
        <taxon>Terriglobia</taxon>
        <taxon>Terriglobales</taxon>
        <taxon>Acidobacteriaceae</taxon>
        <taxon>Terriglobus</taxon>
    </lineage>
</organism>
<evidence type="ECO:0000313" key="3">
    <source>
        <dbReference type="Proteomes" id="UP000182427"/>
    </source>
</evidence>
<dbReference type="Proteomes" id="UP000182427">
    <property type="component" value="Chromosome I"/>
</dbReference>